<dbReference type="AlphaFoldDB" id="A0AAD6C2N0"/>
<reference evidence="3" key="1">
    <citation type="submission" date="2022-12" db="EMBL/GenBank/DDBJ databases">
        <authorList>
            <person name="Petersen C."/>
        </authorList>
    </citation>
    <scope>NUCLEOTIDE SEQUENCE</scope>
    <source>
        <strain evidence="3">IBT 16125</strain>
    </source>
</reference>
<dbReference type="InterPro" id="IPR029058">
    <property type="entry name" value="AB_hydrolase_fold"/>
</dbReference>
<dbReference type="PANTHER" id="PTHR35205">
    <property type="entry name" value="NB-ARC AND TPR DOMAIN PROTEIN"/>
    <property type="match status" value="1"/>
</dbReference>
<feature type="region of interest" description="Disordered" evidence="1">
    <location>
        <begin position="355"/>
        <end position="390"/>
    </location>
</feature>
<dbReference type="Pfam" id="PF13424">
    <property type="entry name" value="TPR_12"/>
    <property type="match status" value="1"/>
</dbReference>
<evidence type="ECO:0000313" key="4">
    <source>
        <dbReference type="Proteomes" id="UP001213681"/>
    </source>
</evidence>
<protein>
    <recommendedName>
        <fullName evidence="2">DUF7779 domain-containing protein</fullName>
    </recommendedName>
</protein>
<dbReference type="InterPro" id="IPR027417">
    <property type="entry name" value="P-loop_NTPase"/>
</dbReference>
<dbReference type="SUPFAM" id="SSF53474">
    <property type="entry name" value="alpha/beta-Hydrolases"/>
    <property type="match status" value="1"/>
</dbReference>
<feature type="domain" description="DUF7779" evidence="2">
    <location>
        <begin position="677"/>
        <end position="763"/>
    </location>
</feature>
<dbReference type="GO" id="GO:0017000">
    <property type="term" value="P:antibiotic biosynthetic process"/>
    <property type="evidence" value="ECO:0007669"/>
    <property type="project" value="UniProtKB-ARBA"/>
</dbReference>
<dbReference type="PANTHER" id="PTHR35205:SF1">
    <property type="entry name" value="ZU5 DOMAIN-CONTAINING PROTEIN"/>
    <property type="match status" value="1"/>
</dbReference>
<dbReference type="Proteomes" id="UP001213681">
    <property type="component" value="Unassembled WGS sequence"/>
</dbReference>
<proteinExistence type="predicted"/>
<evidence type="ECO:0000256" key="1">
    <source>
        <dbReference type="SAM" id="MobiDB-lite"/>
    </source>
</evidence>
<keyword evidence="4" id="KW-1185">Reference proteome</keyword>
<reference evidence="3" key="2">
    <citation type="journal article" date="2023" name="IMA Fungus">
        <title>Comparative genomic study of the Penicillium genus elucidates a diverse pangenome and 15 lateral gene transfer events.</title>
        <authorList>
            <person name="Petersen C."/>
            <person name="Sorensen T."/>
            <person name="Nielsen M.R."/>
            <person name="Sondergaard T.E."/>
            <person name="Sorensen J.L."/>
            <person name="Fitzpatrick D.A."/>
            <person name="Frisvad J.C."/>
            <person name="Nielsen K.L."/>
        </authorList>
    </citation>
    <scope>NUCLEOTIDE SEQUENCE</scope>
    <source>
        <strain evidence="3">IBT 16125</strain>
    </source>
</reference>
<dbReference type="GO" id="GO:0072330">
    <property type="term" value="P:monocarboxylic acid biosynthetic process"/>
    <property type="evidence" value="ECO:0007669"/>
    <property type="project" value="UniProtKB-ARBA"/>
</dbReference>
<evidence type="ECO:0000313" key="3">
    <source>
        <dbReference type="EMBL" id="KAJ5444543.1"/>
    </source>
</evidence>
<dbReference type="Gene3D" id="3.40.50.300">
    <property type="entry name" value="P-loop containing nucleotide triphosphate hydrolases"/>
    <property type="match status" value="1"/>
</dbReference>
<feature type="compositionally biased region" description="Polar residues" evidence="1">
    <location>
        <begin position="380"/>
        <end position="390"/>
    </location>
</feature>
<accession>A0AAD6C2N0</accession>
<organism evidence="3 4">
    <name type="scientific">Penicillium daleae</name>
    <dbReference type="NCBI Taxonomy" id="63821"/>
    <lineage>
        <taxon>Eukaryota</taxon>
        <taxon>Fungi</taxon>
        <taxon>Dikarya</taxon>
        <taxon>Ascomycota</taxon>
        <taxon>Pezizomycotina</taxon>
        <taxon>Eurotiomycetes</taxon>
        <taxon>Eurotiomycetidae</taxon>
        <taxon>Eurotiales</taxon>
        <taxon>Aspergillaceae</taxon>
        <taxon>Penicillium</taxon>
    </lineage>
</organism>
<dbReference type="SUPFAM" id="SSF48452">
    <property type="entry name" value="TPR-like"/>
    <property type="match status" value="1"/>
</dbReference>
<sequence length="1142" mass="129460">MARLRSSSSSKPTPTLRKLKVVKEGTKNIHIILVPGVGTLACDDWSLYRHQPWTDFFASLDTGVTIHAYNHGVSLEDRFSWQQLLDEGEEFLKKLQTFVDNQRVIFTFLIFALFTKNNIKEPQRLLFICHGLGGVIAKKVPIHLQVDNQEDFNNNAHIGKALCIAGTHNDRYSDFLNTIAGIVFLGTPHRLEGVTEDDFGDRLASILKLDTPTGTTLSRQALARLRDARVMLELADDFDETNIRVEMLSIFEEELTQIKDHRPLVPRTRKIIVRPQVVDELLCSIETNMERRLGVQLGHPQLPSMRDEHGSSISQIRLWLASIICPPNVQNQLNNRAHDVQSLTAGMTSNRLFLNQPHQPSTRQAARTGVSGWPEPRASSHVNADSSPEQQSLEALLENFSVQQLDPRIPCLMMHAYARNKDFYGRQDVLSKIDDWLLPANDQMPSSPPDRIHVGILCGMHGLGKTEIAIEYAFTRKTRFDAVLWIRADDSSKLESDLTQIAIRLGIQDPNEPDNQVTNRGLAIEWLCNPFKIDHSTGERVRASWLVIFDNADEPDILAPYSDIAHSGAVLITSRSPLSKTSFSHHASSLDVQTFDIEDAGLFVQKYTEIEGHLEEARQVGDRLGGLPLKLAQMAGIIRLRFLTYSEFMRIYDAEEIHEMEVQSLRKPARGQISTVLEKLSDAARAILEVSSFLDPDSIQEKLLTTHATNVDIPSYPKNEGAFCMARGQLIGSSLFRHNQEKAEYWMHRSTRDDVRAQIEPERKRKVFSNVVTMVAAAWPVQEVEGHDVTLWNTSKALYPHVLSLEDAYKKYFKQKEYLDGDFQFAELLNRAGWYKHERGESPIIKPLLELALDLCNRSTAVDHQDLESDIRHTLGGVASGTNDAAGSMMHNKRVLEIRLAIAEGTGTVDEKLASAYNQMGISWVMAGDYKKGEEHFATSAQKYEKIPDYTKDKRSLALVNLGLTYWLQGDLTRASDVLEMGLADREEIYGPMDNHCFRTGRFLQALGNVRFSQGRLKESEDFHRRALKQYQSTIRNRHHRTADVCHKMAQHCLRNGLLEDAIVFIDQALKNWSVDPGIYAREIARTSFLKAKVLTEAGRENDAAKLFQEGASMRHKITKVWRDSKDLREEDFDELVTFWSK</sequence>
<dbReference type="RefSeq" id="XP_056764623.1">
    <property type="nucleotide sequence ID" value="XM_056911797.1"/>
</dbReference>
<comment type="caution">
    <text evidence="3">The sequence shown here is derived from an EMBL/GenBank/DDBJ whole genome shotgun (WGS) entry which is preliminary data.</text>
</comment>
<evidence type="ECO:0000259" key="2">
    <source>
        <dbReference type="Pfam" id="PF25000"/>
    </source>
</evidence>
<name>A0AAD6C2N0_9EURO</name>
<dbReference type="InterPro" id="IPR011990">
    <property type="entry name" value="TPR-like_helical_dom_sf"/>
</dbReference>
<dbReference type="GO" id="GO:0043531">
    <property type="term" value="F:ADP binding"/>
    <property type="evidence" value="ECO:0007669"/>
    <property type="project" value="InterPro"/>
</dbReference>
<dbReference type="SMART" id="SM00028">
    <property type="entry name" value="TPR"/>
    <property type="match status" value="5"/>
</dbReference>
<dbReference type="InterPro" id="IPR056681">
    <property type="entry name" value="DUF7779"/>
</dbReference>
<dbReference type="EMBL" id="JAPVEA010000007">
    <property type="protein sequence ID" value="KAJ5444543.1"/>
    <property type="molecule type" value="Genomic_DNA"/>
</dbReference>
<dbReference type="Pfam" id="PF25000">
    <property type="entry name" value="DUF7779"/>
    <property type="match status" value="1"/>
</dbReference>
<dbReference type="InterPro" id="IPR019734">
    <property type="entry name" value="TPR_rpt"/>
</dbReference>
<dbReference type="SUPFAM" id="SSF52540">
    <property type="entry name" value="P-loop containing nucleoside triphosphate hydrolases"/>
    <property type="match status" value="1"/>
</dbReference>
<gene>
    <name evidence="3" type="ORF">N7458_008415</name>
</gene>
<feature type="compositionally biased region" description="Polar residues" evidence="1">
    <location>
        <begin position="355"/>
        <end position="365"/>
    </location>
</feature>
<dbReference type="Gene3D" id="1.25.40.10">
    <property type="entry name" value="Tetratricopeptide repeat domain"/>
    <property type="match status" value="1"/>
</dbReference>
<dbReference type="GeneID" id="81602040"/>